<comment type="function">
    <text evidence="1">Catalyzes the conversion of epoxyqueuosine (oQ) to queuosine (Q), which is a hypermodified base found in the wobble positions of tRNA(Asp), tRNA(Asn), tRNA(His) and tRNA(Tyr).</text>
</comment>
<feature type="transmembrane region" description="Helical" evidence="22">
    <location>
        <begin position="47"/>
        <end position="64"/>
    </location>
</feature>
<evidence type="ECO:0000256" key="15">
    <source>
        <dbReference type="ARBA" id="ARBA00023004"/>
    </source>
</evidence>
<protein>
    <recommendedName>
        <fullName evidence="6">Epoxyqueuosine reductase QueH</fullName>
        <ecNumber evidence="5">1.17.99.6</ecNumber>
    </recommendedName>
    <alternativeName>
        <fullName evidence="20">Queuosine biosynthesis protein QueH</fullName>
    </alternativeName>
</protein>
<feature type="transmembrane region" description="Helical" evidence="22">
    <location>
        <begin position="186"/>
        <end position="208"/>
    </location>
</feature>
<keyword evidence="8" id="KW-0808">Transferase</keyword>
<dbReference type="UniPathway" id="UPA00392"/>
<keyword evidence="19" id="KW-0676">Redox-active center</keyword>
<dbReference type="PANTHER" id="PTHR36701:SF1">
    <property type="entry name" value="EPOXYQUEUOSINE REDUCTASE QUEH"/>
    <property type="match status" value="1"/>
</dbReference>
<evidence type="ECO:0000256" key="13">
    <source>
        <dbReference type="ARBA" id="ARBA00022989"/>
    </source>
</evidence>
<keyword evidence="18" id="KW-1015">Disulfide bond</keyword>
<evidence type="ECO:0000256" key="19">
    <source>
        <dbReference type="ARBA" id="ARBA00023284"/>
    </source>
</evidence>
<feature type="transmembrane region" description="Helical" evidence="22">
    <location>
        <begin position="76"/>
        <end position="94"/>
    </location>
</feature>
<keyword evidence="7" id="KW-0004">4Fe-4S</keyword>
<evidence type="ECO:0000256" key="1">
    <source>
        <dbReference type="ARBA" id="ARBA00002268"/>
    </source>
</evidence>
<keyword evidence="14" id="KW-0560">Oxidoreductase</keyword>
<evidence type="ECO:0000313" key="24">
    <source>
        <dbReference type="Proteomes" id="UP000233517"/>
    </source>
</evidence>
<evidence type="ECO:0000256" key="8">
    <source>
        <dbReference type="ARBA" id="ARBA00022679"/>
    </source>
</evidence>
<keyword evidence="17 22" id="KW-0472">Membrane</keyword>
<evidence type="ECO:0000256" key="16">
    <source>
        <dbReference type="ARBA" id="ARBA00023014"/>
    </source>
</evidence>
<feature type="transmembrane region" description="Helical" evidence="22">
    <location>
        <begin position="347"/>
        <end position="366"/>
    </location>
</feature>
<evidence type="ECO:0000256" key="4">
    <source>
        <dbReference type="ARBA" id="ARBA00008207"/>
    </source>
</evidence>
<reference evidence="23 24" key="1">
    <citation type="journal article" date="2017" name="ISME J.">
        <title>Potential for microbial H2 and metal transformations associated with novel bacteria and archaea in deep terrestrial subsurface sediments.</title>
        <authorList>
            <person name="Hernsdorf A.W."/>
            <person name="Amano Y."/>
            <person name="Miyakawa K."/>
            <person name="Ise K."/>
            <person name="Suzuki Y."/>
            <person name="Anantharaman K."/>
            <person name="Probst A."/>
            <person name="Burstein D."/>
            <person name="Thomas B.C."/>
            <person name="Banfield J.F."/>
        </authorList>
    </citation>
    <scope>NUCLEOTIDE SEQUENCE [LARGE SCALE GENOMIC DNA]</scope>
    <source>
        <strain evidence="23">HGW-Falkowbacteria-1</strain>
    </source>
</reference>
<comment type="similarity">
    <text evidence="4">Belongs to the QueH family.</text>
</comment>
<evidence type="ECO:0000256" key="6">
    <source>
        <dbReference type="ARBA" id="ARBA00016895"/>
    </source>
</evidence>
<dbReference type="GO" id="GO:0016020">
    <property type="term" value="C:membrane"/>
    <property type="evidence" value="ECO:0007669"/>
    <property type="project" value="UniProtKB-SubCell"/>
</dbReference>
<dbReference type="Proteomes" id="UP000233517">
    <property type="component" value="Unassembled WGS sequence"/>
</dbReference>
<feature type="transmembrane region" description="Helical" evidence="22">
    <location>
        <begin position="291"/>
        <end position="309"/>
    </location>
</feature>
<comment type="subcellular location">
    <subcellularLocation>
        <location evidence="2">Membrane</location>
        <topology evidence="2">Multi-pass membrane protein</topology>
    </subcellularLocation>
</comment>
<dbReference type="GO" id="GO:0008616">
    <property type="term" value="P:tRNA queuosine(34) biosynthetic process"/>
    <property type="evidence" value="ECO:0007669"/>
    <property type="project" value="UniProtKB-UniPathway"/>
</dbReference>
<evidence type="ECO:0000256" key="21">
    <source>
        <dbReference type="ARBA" id="ARBA00047415"/>
    </source>
</evidence>
<evidence type="ECO:0000256" key="10">
    <source>
        <dbReference type="ARBA" id="ARBA00022694"/>
    </source>
</evidence>
<evidence type="ECO:0000256" key="12">
    <source>
        <dbReference type="ARBA" id="ARBA00022785"/>
    </source>
</evidence>
<dbReference type="GO" id="GO:0046872">
    <property type="term" value="F:metal ion binding"/>
    <property type="evidence" value="ECO:0007669"/>
    <property type="project" value="UniProtKB-KW"/>
</dbReference>
<feature type="transmembrane region" description="Helical" evidence="22">
    <location>
        <begin position="133"/>
        <end position="150"/>
    </location>
</feature>
<dbReference type="Pfam" id="PF02677">
    <property type="entry name" value="QueH"/>
    <property type="match status" value="1"/>
</dbReference>
<evidence type="ECO:0000256" key="7">
    <source>
        <dbReference type="ARBA" id="ARBA00022485"/>
    </source>
</evidence>
<feature type="transmembrane region" description="Helical" evidence="22">
    <location>
        <begin position="106"/>
        <end position="127"/>
    </location>
</feature>
<evidence type="ECO:0000256" key="11">
    <source>
        <dbReference type="ARBA" id="ARBA00022723"/>
    </source>
</evidence>
<keyword evidence="13 22" id="KW-1133">Transmembrane helix</keyword>
<sequence>MLYIKIFIAFFLISVIFTVIIKKIALRFNIVDNPDGDRKIHKKITPLLGGVAIFFSYFLSLFVFRADLLSGNLEPSHWFGFFIGAVFIVVGGFLDDKYNLPAKWQIVWPVLASMAVVLGGVNIEKISNPFGDLIYFSTFLSSAIIFLWLLGMTYTTKLLDGLDGLASGVSAIGALVIFLFTISTKYYQPDIALASFLFFTVLCGFLVFNFNPAKIFLGESGSLLLGYILGVLAIISGGKIAIALLVIGLPALDVLWTIVRRIISGKNPFKASDRKHLHHRLIDLGLSQKQAVLFFYFVSGFFGLTGLFLQSKGKFLALGGLLILMLALIIGFYLLENRNKKFKKEKLLLHICCAPCGAYLISEILLKSFDITLYFYNSNIDSLEEYNKRLKFVREISEEYKLKLEIEPYNHDAWLSKAKGLESEPEKGARCFVCYYDRLSKTAKKAKVLAIKNFYTTLLVSPYKDSKKINEFGDSLSFEHDLSFLKLDFDQADLYKKSNELAKAKEFYRQKYCGCEFAR</sequence>
<evidence type="ECO:0000256" key="2">
    <source>
        <dbReference type="ARBA" id="ARBA00004141"/>
    </source>
</evidence>
<keyword evidence="16" id="KW-0411">Iron-sulfur</keyword>
<comment type="pathway">
    <text evidence="3">tRNA modification; tRNA-queuosine biosynthesis.</text>
</comment>
<keyword evidence="11" id="KW-0479">Metal-binding</keyword>
<feature type="transmembrane region" description="Helical" evidence="22">
    <location>
        <begin position="162"/>
        <end position="180"/>
    </location>
</feature>
<dbReference type="PANTHER" id="PTHR36701">
    <property type="entry name" value="EPOXYQUEUOSINE REDUCTASE QUEH"/>
    <property type="match status" value="1"/>
</dbReference>
<proteinExistence type="inferred from homology"/>
<dbReference type="CDD" id="cd06853">
    <property type="entry name" value="GT_WecA_like"/>
    <property type="match status" value="1"/>
</dbReference>
<dbReference type="GO" id="GO:0051539">
    <property type="term" value="F:4 iron, 4 sulfur cluster binding"/>
    <property type="evidence" value="ECO:0007669"/>
    <property type="project" value="UniProtKB-KW"/>
</dbReference>
<evidence type="ECO:0000256" key="14">
    <source>
        <dbReference type="ARBA" id="ARBA00023002"/>
    </source>
</evidence>
<dbReference type="InterPro" id="IPR003828">
    <property type="entry name" value="QueH"/>
</dbReference>
<accession>A0A2N2E8T7</accession>
<keyword evidence="15" id="KW-0408">Iron</keyword>
<evidence type="ECO:0000256" key="17">
    <source>
        <dbReference type="ARBA" id="ARBA00023136"/>
    </source>
</evidence>
<dbReference type="EMBL" id="PHAI01000003">
    <property type="protein sequence ID" value="PKM91072.1"/>
    <property type="molecule type" value="Genomic_DNA"/>
</dbReference>
<evidence type="ECO:0000256" key="3">
    <source>
        <dbReference type="ARBA" id="ARBA00004691"/>
    </source>
</evidence>
<evidence type="ECO:0000256" key="18">
    <source>
        <dbReference type="ARBA" id="ARBA00023157"/>
    </source>
</evidence>
<organism evidence="23 24">
    <name type="scientific">Candidatus Falkowbacteria bacterium HGW-Falkowbacteria-1</name>
    <dbReference type="NCBI Taxonomy" id="2013768"/>
    <lineage>
        <taxon>Bacteria</taxon>
        <taxon>Candidatus Falkowiibacteriota</taxon>
    </lineage>
</organism>
<dbReference type="GO" id="GO:0052693">
    <property type="term" value="F:epoxyqueuosine reductase activity"/>
    <property type="evidence" value="ECO:0007669"/>
    <property type="project" value="UniProtKB-EC"/>
</dbReference>
<keyword evidence="10" id="KW-0819">tRNA processing</keyword>
<dbReference type="EC" id="1.17.99.6" evidence="5"/>
<keyword evidence="9 22" id="KW-0812">Transmembrane</keyword>
<evidence type="ECO:0000256" key="5">
    <source>
        <dbReference type="ARBA" id="ARBA00012622"/>
    </source>
</evidence>
<evidence type="ECO:0000256" key="22">
    <source>
        <dbReference type="SAM" id="Phobius"/>
    </source>
</evidence>
<evidence type="ECO:0000256" key="9">
    <source>
        <dbReference type="ARBA" id="ARBA00022692"/>
    </source>
</evidence>
<dbReference type="InterPro" id="IPR000715">
    <property type="entry name" value="Glycosyl_transferase_4"/>
</dbReference>
<dbReference type="GO" id="GO:0016780">
    <property type="term" value="F:phosphotransferase activity, for other substituted phosphate groups"/>
    <property type="evidence" value="ECO:0007669"/>
    <property type="project" value="InterPro"/>
</dbReference>
<comment type="caution">
    <text evidence="23">The sequence shown here is derived from an EMBL/GenBank/DDBJ whole genome shotgun (WGS) entry which is preliminary data.</text>
</comment>
<feature type="transmembrane region" description="Helical" evidence="22">
    <location>
        <begin position="315"/>
        <end position="335"/>
    </location>
</feature>
<dbReference type="Pfam" id="PF00953">
    <property type="entry name" value="Glycos_transf_4"/>
    <property type="match status" value="1"/>
</dbReference>
<keyword evidence="12" id="KW-0671">Queuosine biosynthesis</keyword>
<dbReference type="AlphaFoldDB" id="A0A2N2E8T7"/>
<name>A0A2N2E8T7_9BACT</name>
<comment type="catalytic activity">
    <reaction evidence="21">
        <text>epoxyqueuosine(34) in tRNA + AH2 = queuosine(34) in tRNA + A + H2O</text>
        <dbReference type="Rhea" id="RHEA:32159"/>
        <dbReference type="Rhea" id="RHEA-COMP:18571"/>
        <dbReference type="Rhea" id="RHEA-COMP:18582"/>
        <dbReference type="ChEBI" id="CHEBI:13193"/>
        <dbReference type="ChEBI" id="CHEBI:15377"/>
        <dbReference type="ChEBI" id="CHEBI:17499"/>
        <dbReference type="ChEBI" id="CHEBI:194431"/>
        <dbReference type="ChEBI" id="CHEBI:194443"/>
        <dbReference type="EC" id="1.17.99.6"/>
    </reaction>
</comment>
<feature type="transmembrane region" description="Helical" evidence="22">
    <location>
        <begin position="6"/>
        <end position="26"/>
    </location>
</feature>
<gene>
    <name evidence="23" type="ORF">CVU82_03380</name>
</gene>
<evidence type="ECO:0000256" key="20">
    <source>
        <dbReference type="ARBA" id="ARBA00031446"/>
    </source>
</evidence>
<evidence type="ECO:0000313" key="23">
    <source>
        <dbReference type="EMBL" id="PKM91072.1"/>
    </source>
</evidence>